<dbReference type="Proteomes" id="UP000585474">
    <property type="component" value="Unassembled WGS sequence"/>
</dbReference>
<evidence type="ECO:0000313" key="4">
    <source>
        <dbReference type="Proteomes" id="UP000585474"/>
    </source>
</evidence>
<dbReference type="GO" id="GO:0005524">
    <property type="term" value="F:ATP binding"/>
    <property type="evidence" value="ECO:0007669"/>
    <property type="project" value="InterPro"/>
</dbReference>
<accession>A0A7J0GTL9</accession>
<organism evidence="3 4">
    <name type="scientific">Actinidia rufa</name>
    <dbReference type="NCBI Taxonomy" id="165716"/>
    <lineage>
        <taxon>Eukaryota</taxon>
        <taxon>Viridiplantae</taxon>
        <taxon>Streptophyta</taxon>
        <taxon>Embryophyta</taxon>
        <taxon>Tracheophyta</taxon>
        <taxon>Spermatophyta</taxon>
        <taxon>Magnoliopsida</taxon>
        <taxon>eudicotyledons</taxon>
        <taxon>Gunneridae</taxon>
        <taxon>Pentapetalae</taxon>
        <taxon>asterids</taxon>
        <taxon>Ericales</taxon>
        <taxon>Actinidiaceae</taxon>
        <taxon>Actinidia</taxon>
    </lineage>
</organism>
<dbReference type="InterPro" id="IPR011009">
    <property type="entry name" value="Kinase-like_dom_sf"/>
</dbReference>
<name>A0A7J0GTL9_9ERIC</name>
<sequence length="119" mass="13231">MEVDIWSFGCLLLELLTLQVPYSGLSESDIHDLLQMGKRPPLTGELEAMSFPEQPAMAPSGSGSRRPEEELETLKFLVDIYRKCTKNNPADRPKAENLYDMLIAHASLFTSSRSSEQGG</sequence>
<comment type="caution">
    <text evidence="3">The sequence shown here is derived from an EMBL/GenBank/DDBJ whole genome shotgun (WGS) entry which is preliminary data.</text>
</comment>
<dbReference type="OrthoDB" id="5979581at2759"/>
<keyword evidence="1" id="KW-0732">Signal</keyword>
<dbReference type="SUPFAM" id="SSF56112">
    <property type="entry name" value="Protein kinase-like (PK-like)"/>
    <property type="match status" value="1"/>
</dbReference>
<reference evidence="3 4" key="1">
    <citation type="submission" date="2019-07" db="EMBL/GenBank/DDBJ databases">
        <title>De Novo Assembly of kiwifruit Actinidia rufa.</title>
        <authorList>
            <person name="Sugita-Konishi S."/>
            <person name="Sato K."/>
            <person name="Mori E."/>
            <person name="Abe Y."/>
            <person name="Kisaki G."/>
            <person name="Hamano K."/>
            <person name="Suezawa K."/>
            <person name="Otani M."/>
            <person name="Fukuda T."/>
            <person name="Manabe T."/>
            <person name="Gomi K."/>
            <person name="Tabuchi M."/>
            <person name="Akimitsu K."/>
            <person name="Kataoka I."/>
        </authorList>
    </citation>
    <scope>NUCLEOTIDE SEQUENCE [LARGE SCALE GENOMIC DNA]</scope>
    <source>
        <strain evidence="4">cv. Fuchu</strain>
    </source>
</reference>
<dbReference type="Gene3D" id="1.10.510.10">
    <property type="entry name" value="Transferase(Phosphotransferase) domain 1"/>
    <property type="match status" value="1"/>
</dbReference>
<protein>
    <recommendedName>
        <fullName evidence="2">Protein kinase domain-containing protein</fullName>
    </recommendedName>
</protein>
<dbReference type="PANTHER" id="PTHR24359">
    <property type="entry name" value="SERINE/THREONINE-PROTEIN KINASE SBK1"/>
    <property type="match status" value="1"/>
</dbReference>
<dbReference type="InterPro" id="IPR000719">
    <property type="entry name" value="Prot_kinase_dom"/>
</dbReference>
<proteinExistence type="predicted"/>
<dbReference type="GO" id="GO:0004674">
    <property type="term" value="F:protein serine/threonine kinase activity"/>
    <property type="evidence" value="ECO:0007669"/>
    <property type="project" value="TreeGrafter"/>
</dbReference>
<evidence type="ECO:0000313" key="3">
    <source>
        <dbReference type="EMBL" id="GFZ14180.1"/>
    </source>
</evidence>
<feature type="chain" id="PRO_5029896112" description="Protein kinase domain-containing protein" evidence="1">
    <location>
        <begin position="27"/>
        <end position="119"/>
    </location>
</feature>
<dbReference type="PANTHER" id="PTHR24359:SF1">
    <property type="entry name" value="INHIBITOR OF NUCLEAR FACTOR KAPPA-B KINASE EPSILON SUBUNIT HOMOLOG 1-RELATED"/>
    <property type="match status" value="1"/>
</dbReference>
<feature type="domain" description="Protein kinase" evidence="2">
    <location>
        <begin position="1"/>
        <end position="108"/>
    </location>
</feature>
<evidence type="ECO:0000259" key="2">
    <source>
        <dbReference type="PROSITE" id="PS50011"/>
    </source>
</evidence>
<keyword evidence="4" id="KW-1185">Reference proteome</keyword>
<gene>
    <name evidence="3" type="ORF">Acr_24g0003700</name>
</gene>
<dbReference type="EMBL" id="BJWL01000024">
    <property type="protein sequence ID" value="GFZ14180.1"/>
    <property type="molecule type" value="Genomic_DNA"/>
</dbReference>
<evidence type="ECO:0000256" key="1">
    <source>
        <dbReference type="SAM" id="SignalP"/>
    </source>
</evidence>
<dbReference type="PROSITE" id="PS50011">
    <property type="entry name" value="PROTEIN_KINASE_DOM"/>
    <property type="match status" value="1"/>
</dbReference>
<dbReference type="AlphaFoldDB" id="A0A7J0GTL9"/>
<feature type="signal peptide" evidence="1">
    <location>
        <begin position="1"/>
        <end position="26"/>
    </location>
</feature>